<protein>
    <submittedName>
        <fullName evidence="1">Uncharacterized protein</fullName>
    </submittedName>
</protein>
<evidence type="ECO:0000313" key="2">
    <source>
        <dbReference type="Proteomes" id="UP000196435"/>
    </source>
</evidence>
<name>A0A1N6MSY8_9GAMM</name>
<reference evidence="2" key="1">
    <citation type="submission" date="2016-12" db="EMBL/GenBank/DDBJ databases">
        <authorList>
            <person name="Gaudriault S."/>
        </authorList>
    </citation>
    <scope>NUCLEOTIDE SEQUENCE [LARGE SCALE GENOMIC DNA]</scope>
    <source>
        <strain evidence="2">HGB1681 (deposited as PTA-6826 in the American Type Culture Collection)</strain>
    </source>
</reference>
<gene>
    <name evidence="1" type="ORF">XIS1_130019</name>
</gene>
<evidence type="ECO:0000313" key="1">
    <source>
        <dbReference type="EMBL" id="SIP71941.1"/>
    </source>
</evidence>
<proteinExistence type="predicted"/>
<dbReference type="EMBL" id="FTLG01000035">
    <property type="protein sequence ID" value="SIP71941.1"/>
    <property type="molecule type" value="Genomic_DNA"/>
</dbReference>
<organism evidence="1 2">
    <name type="scientific">Xenorhabdus innexi</name>
    <dbReference type="NCBI Taxonomy" id="290109"/>
    <lineage>
        <taxon>Bacteria</taxon>
        <taxon>Pseudomonadati</taxon>
        <taxon>Pseudomonadota</taxon>
        <taxon>Gammaproteobacteria</taxon>
        <taxon>Enterobacterales</taxon>
        <taxon>Morganellaceae</taxon>
        <taxon>Xenorhabdus</taxon>
    </lineage>
</organism>
<sequence>MDVMVNRMQGLIRLSYKTSITSNYSELSTILSGALPVLLC</sequence>
<dbReference type="Proteomes" id="UP000196435">
    <property type="component" value="Unassembled WGS sequence"/>
</dbReference>
<accession>A0A1N6MSY8</accession>
<dbReference type="AlphaFoldDB" id="A0A1N6MSY8"/>